<dbReference type="Proteomes" id="UP000308600">
    <property type="component" value="Unassembled WGS sequence"/>
</dbReference>
<gene>
    <name evidence="1" type="ORF">BDN72DRAFT_850327</name>
</gene>
<accession>A0ACD3A551</accession>
<organism evidence="1 2">
    <name type="scientific">Pluteus cervinus</name>
    <dbReference type="NCBI Taxonomy" id="181527"/>
    <lineage>
        <taxon>Eukaryota</taxon>
        <taxon>Fungi</taxon>
        <taxon>Dikarya</taxon>
        <taxon>Basidiomycota</taxon>
        <taxon>Agaricomycotina</taxon>
        <taxon>Agaricomycetes</taxon>
        <taxon>Agaricomycetidae</taxon>
        <taxon>Agaricales</taxon>
        <taxon>Pluteineae</taxon>
        <taxon>Pluteaceae</taxon>
        <taxon>Pluteus</taxon>
    </lineage>
</organism>
<sequence>MFMEDLGLFGCISLAVGACLHGIALAIVYPFNKLGQHPYTTAQESELEPLANPPDEFEDTLHDSESQSLPLYNSPKKPYQQPYQHIIDQHIADKGGPRLHRDEFMAEPPP</sequence>
<evidence type="ECO:0000313" key="1">
    <source>
        <dbReference type="EMBL" id="TFK60656.1"/>
    </source>
</evidence>
<dbReference type="EMBL" id="ML208747">
    <property type="protein sequence ID" value="TFK60656.1"/>
    <property type="molecule type" value="Genomic_DNA"/>
</dbReference>
<reference evidence="1 2" key="1">
    <citation type="journal article" date="2019" name="Nat. Ecol. Evol.">
        <title>Megaphylogeny resolves global patterns of mushroom evolution.</title>
        <authorList>
            <person name="Varga T."/>
            <person name="Krizsan K."/>
            <person name="Foldi C."/>
            <person name="Dima B."/>
            <person name="Sanchez-Garcia M."/>
            <person name="Sanchez-Ramirez S."/>
            <person name="Szollosi G.J."/>
            <person name="Szarkandi J.G."/>
            <person name="Papp V."/>
            <person name="Albert L."/>
            <person name="Andreopoulos W."/>
            <person name="Angelini C."/>
            <person name="Antonin V."/>
            <person name="Barry K.W."/>
            <person name="Bougher N.L."/>
            <person name="Buchanan P."/>
            <person name="Buyck B."/>
            <person name="Bense V."/>
            <person name="Catcheside P."/>
            <person name="Chovatia M."/>
            <person name="Cooper J."/>
            <person name="Damon W."/>
            <person name="Desjardin D."/>
            <person name="Finy P."/>
            <person name="Geml J."/>
            <person name="Haridas S."/>
            <person name="Hughes K."/>
            <person name="Justo A."/>
            <person name="Karasinski D."/>
            <person name="Kautmanova I."/>
            <person name="Kiss B."/>
            <person name="Kocsube S."/>
            <person name="Kotiranta H."/>
            <person name="LaButti K.M."/>
            <person name="Lechner B.E."/>
            <person name="Liimatainen K."/>
            <person name="Lipzen A."/>
            <person name="Lukacs Z."/>
            <person name="Mihaltcheva S."/>
            <person name="Morgado L.N."/>
            <person name="Niskanen T."/>
            <person name="Noordeloos M.E."/>
            <person name="Ohm R.A."/>
            <person name="Ortiz-Santana B."/>
            <person name="Ovrebo C."/>
            <person name="Racz N."/>
            <person name="Riley R."/>
            <person name="Savchenko A."/>
            <person name="Shiryaev A."/>
            <person name="Soop K."/>
            <person name="Spirin V."/>
            <person name="Szebenyi C."/>
            <person name="Tomsovsky M."/>
            <person name="Tulloss R.E."/>
            <person name="Uehling J."/>
            <person name="Grigoriev I.V."/>
            <person name="Vagvolgyi C."/>
            <person name="Papp T."/>
            <person name="Martin F.M."/>
            <person name="Miettinen O."/>
            <person name="Hibbett D.S."/>
            <person name="Nagy L.G."/>
        </authorList>
    </citation>
    <scope>NUCLEOTIDE SEQUENCE [LARGE SCALE GENOMIC DNA]</scope>
    <source>
        <strain evidence="1 2">NL-1719</strain>
    </source>
</reference>
<proteinExistence type="predicted"/>
<evidence type="ECO:0000313" key="2">
    <source>
        <dbReference type="Proteomes" id="UP000308600"/>
    </source>
</evidence>
<protein>
    <submittedName>
        <fullName evidence="1">Uncharacterized protein</fullName>
    </submittedName>
</protein>
<name>A0ACD3A551_9AGAR</name>
<keyword evidence="2" id="KW-1185">Reference proteome</keyword>